<proteinExistence type="predicted"/>
<reference evidence="2" key="1">
    <citation type="journal article" date="2015" name="Nature">
        <title>Complex archaea that bridge the gap between prokaryotes and eukaryotes.</title>
        <authorList>
            <person name="Spang A."/>
            <person name="Saw J.H."/>
            <person name="Jorgensen S.L."/>
            <person name="Zaremba-Niedzwiedzka K."/>
            <person name="Martijn J."/>
            <person name="Lind A.E."/>
            <person name="van Eijk R."/>
            <person name="Schleper C."/>
            <person name="Guy L."/>
            <person name="Ettema T.J."/>
        </authorList>
    </citation>
    <scope>NUCLEOTIDE SEQUENCE</scope>
</reference>
<organism evidence="2">
    <name type="scientific">marine sediment metagenome</name>
    <dbReference type="NCBI Taxonomy" id="412755"/>
    <lineage>
        <taxon>unclassified sequences</taxon>
        <taxon>metagenomes</taxon>
        <taxon>ecological metagenomes</taxon>
    </lineage>
</organism>
<dbReference type="EMBL" id="LAZR01002400">
    <property type="protein sequence ID" value="KKN30517.1"/>
    <property type="molecule type" value="Genomic_DNA"/>
</dbReference>
<gene>
    <name evidence="2" type="ORF">LCGC14_0833420</name>
</gene>
<comment type="caution">
    <text evidence="2">The sequence shown here is derived from an EMBL/GenBank/DDBJ whole genome shotgun (WGS) entry which is preliminary data.</text>
</comment>
<sequence length="93" mass="10340">MEEDLFDLENDLEGAMRLLANVSESADITAEKLMKSGHVLSEVFLSLCCTAHTAWVLLNKEIQDGFEWGKEATADSEKQPPPWVDAILKDSES</sequence>
<feature type="region of interest" description="Disordered" evidence="1">
    <location>
        <begin position="71"/>
        <end position="93"/>
    </location>
</feature>
<evidence type="ECO:0000256" key="1">
    <source>
        <dbReference type="SAM" id="MobiDB-lite"/>
    </source>
</evidence>
<evidence type="ECO:0000313" key="2">
    <source>
        <dbReference type="EMBL" id="KKN30517.1"/>
    </source>
</evidence>
<accession>A0A0F9Q0I6</accession>
<dbReference type="AlphaFoldDB" id="A0A0F9Q0I6"/>
<name>A0A0F9Q0I6_9ZZZZ</name>
<protein>
    <submittedName>
        <fullName evidence="2">Uncharacterized protein</fullName>
    </submittedName>
</protein>